<dbReference type="VEuPathDB" id="FungiDB:SAPIO_CDS4802"/>
<dbReference type="SFLD" id="SFLDS00028">
    <property type="entry name" value="Proline_Racemase"/>
    <property type="match status" value="1"/>
</dbReference>
<dbReference type="PANTHER" id="PTHR33442:SF1">
    <property type="entry name" value="TRANS-3-HYDROXY-L-PROLINE DEHYDRATASE"/>
    <property type="match status" value="1"/>
</dbReference>
<keyword evidence="5" id="KW-1185">Reference proteome</keyword>
<dbReference type="GeneID" id="27723874"/>
<dbReference type="OMA" id="SHVLWTG"/>
<proteinExistence type="inferred from homology"/>
<comment type="caution">
    <text evidence="4">The sequence shown here is derived from an EMBL/GenBank/DDBJ whole genome shotgun (WGS) entry which is preliminary data.</text>
</comment>
<dbReference type="KEGG" id="sapo:SAPIO_CDS4802"/>
<evidence type="ECO:0000256" key="1">
    <source>
        <dbReference type="ARBA" id="ARBA00001148"/>
    </source>
</evidence>
<dbReference type="Pfam" id="PF05544">
    <property type="entry name" value="Pro_racemase"/>
    <property type="match status" value="1"/>
</dbReference>
<dbReference type="Proteomes" id="UP000028545">
    <property type="component" value="Unassembled WGS sequence"/>
</dbReference>
<protein>
    <recommendedName>
        <fullName evidence="3">trans-L-3-hydroxyproline dehydratase</fullName>
        <ecNumber evidence="3">4.2.1.77</ecNumber>
    </recommendedName>
</protein>
<evidence type="ECO:0000313" key="5">
    <source>
        <dbReference type="Proteomes" id="UP000028545"/>
    </source>
</evidence>
<dbReference type="EMBL" id="JOWA01000094">
    <property type="protein sequence ID" value="KEZ43346.1"/>
    <property type="molecule type" value="Genomic_DNA"/>
</dbReference>
<dbReference type="Gene3D" id="3.10.310.10">
    <property type="entry name" value="Diaminopimelate Epimerase, Chain A, domain 1"/>
    <property type="match status" value="2"/>
</dbReference>
<evidence type="ECO:0000313" key="4">
    <source>
        <dbReference type="EMBL" id="KEZ43346.1"/>
    </source>
</evidence>
<dbReference type="RefSeq" id="XP_016643145.1">
    <property type="nucleotide sequence ID" value="XM_016787266.1"/>
</dbReference>
<evidence type="ECO:0000256" key="3">
    <source>
        <dbReference type="ARBA" id="ARBA00013105"/>
    </source>
</evidence>
<comment type="catalytic activity">
    <reaction evidence="1">
        <text>trans-3-hydroxy-L-proline = 1-pyrroline-2-carboxylate + H2O</text>
        <dbReference type="Rhea" id="RHEA:10320"/>
        <dbReference type="ChEBI" id="CHEBI:15377"/>
        <dbReference type="ChEBI" id="CHEBI:39785"/>
        <dbReference type="ChEBI" id="CHEBI:57938"/>
        <dbReference type="EC" id="4.2.1.77"/>
    </reaction>
</comment>
<dbReference type="InterPro" id="IPR008794">
    <property type="entry name" value="Pro_racemase_fam"/>
</dbReference>
<dbReference type="OrthoDB" id="6409228at2759"/>
<comment type="similarity">
    <text evidence="2">Belongs to the proline racemase family.</text>
</comment>
<dbReference type="PANTHER" id="PTHR33442">
    <property type="entry name" value="TRANS-3-HYDROXY-L-PROLINE DEHYDRATASE"/>
    <property type="match status" value="1"/>
</dbReference>
<name>A0A084G7N4_PSEDA</name>
<accession>A0A084G7N4</accession>
<evidence type="ECO:0000256" key="2">
    <source>
        <dbReference type="ARBA" id="ARBA00007529"/>
    </source>
</evidence>
<organism evidence="4 5">
    <name type="scientific">Pseudallescheria apiosperma</name>
    <name type="common">Scedosporium apiospermum</name>
    <dbReference type="NCBI Taxonomy" id="563466"/>
    <lineage>
        <taxon>Eukaryota</taxon>
        <taxon>Fungi</taxon>
        <taxon>Dikarya</taxon>
        <taxon>Ascomycota</taxon>
        <taxon>Pezizomycotina</taxon>
        <taxon>Sordariomycetes</taxon>
        <taxon>Hypocreomycetidae</taxon>
        <taxon>Microascales</taxon>
        <taxon>Microascaceae</taxon>
        <taxon>Scedosporium</taxon>
    </lineage>
</organism>
<reference evidence="4 5" key="1">
    <citation type="journal article" date="2014" name="Genome Announc.">
        <title>Draft genome sequence of the pathogenic fungus Scedosporium apiospermum.</title>
        <authorList>
            <person name="Vandeputte P."/>
            <person name="Ghamrawi S."/>
            <person name="Rechenmann M."/>
            <person name="Iltis A."/>
            <person name="Giraud S."/>
            <person name="Fleury M."/>
            <person name="Thornton C."/>
            <person name="Delhaes L."/>
            <person name="Meyer W."/>
            <person name="Papon N."/>
            <person name="Bouchara J.P."/>
        </authorList>
    </citation>
    <scope>NUCLEOTIDE SEQUENCE [LARGE SCALE GENOMIC DNA]</scope>
    <source>
        <strain evidence="4 5">IHEM 14462</strain>
    </source>
</reference>
<sequence>MAEYTLPQATKNMDQAIRCIEMHTTGEPTRIVYAGYPALSGTLLEQRALASEKYDHLRRRLILEPRGHRDMYGAVLRQSTELVDAGLADIGVIFMTNDGYSNMCGHATIALGRFLIDTFEVTIFPKRKALQVTPAGTLIRLHAPSGIVEVTVQTLQDGRSDPSKPVSFLSVPSFATGWDIRITVPPERRWHVGREVETVSVNFAYGGAFFCMVDARRLYSSGQKATLAGDDLKALEEAAFAIRDLVNEDKELRKFVTLPNSDNQGLGMLYAIVVVFDGLGKPEPGTASVETGLCFFDNHQIDRSPTGSAVCARMALAHARGDIALGEARTYHSLVSNSHEGQGAFIARIVEGKTDGLRVQLGGRTYYTGSHVFVHEPSDYICEGFMLDTLRGWQGD</sequence>
<dbReference type="HOGENOM" id="CLU_036729_0_1_1"/>
<dbReference type="EC" id="4.2.1.77" evidence="3"/>
<gene>
    <name evidence="4" type="ORF">SAPIO_CDS4802</name>
</gene>
<dbReference type="GO" id="GO:0050346">
    <property type="term" value="F:trans-L-3-hydroxyproline dehydratase activity"/>
    <property type="evidence" value="ECO:0007669"/>
    <property type="project" value="UniProtKB-EC"/>
</dbReference>
<dbReference type="SUPFAM" id="SSF54506">
    <property type="entry name" value="Diaminopimelate epimerase-like"/>
    <property type="match status" value="1"/>
</dbReference>
<dbReference type="AlphaFoldDB" id="A0A084G7N4"/>